<sequence length="446" mass="46539">MTRDITCGGCTGSLTCGGGGVANVCGASCAVSCPHEYTCNGQGICVGGNPAQLNLDLRPVTVSGKVTLNGATPQLTYCYRDAATVTITETTLGTTDTTLIPCSTKDFSFSFQVMPGTYSVSVSQQRLSEWNLPQGTFVAIPELKVTGPTSNVEAALRPVTVSGKVTLNGTTPQQSASCDDDAATVTFTETTHGTTATTLIPCSAKDFSFSLQVVPGTYRVSVSKHRPDDTNLPSGTFVAIPKLKVTGPMSNVEAALRPVTVSGKVTLNGATPQQSASCDDVAAFVTFTETTHGKTDTTYIPCNAKDFSFSLQVMPGTYRVSVSEHRPDDTNLPSGTFVATPELKVTGPTSNVEAALRPVTVSGKVTLNGATPQQSASCDDVTASVSFTETTYGTTATTFIPCSAKDFSFSIQVMPGTYSVSVSKYQPDNSNLPFGSFTVAQRIAIP</sequence>
<evidence type="ECO:0000313" key="2">
    <source>
        <dbReference type="Proteomes" id="UP001611383"/>
    </source>
</evidence>
<evidence type="ECO:0000313" key="1">
    <source>
        <dbReference type="EMBL" id="WNG51144.1"/>
    </source>
</evidence>
<protein>
    <recommendedName>
        <fullName evidence="3">Lipoprotein</fullName>
    </recommendedName>
</protein>
<dbReference type="EMBL" id="CP043494">
    <property type="protein sequence ID" value="WNG51144.1"/>
    <property type="molecule type" value="Genomic_DNA"/>
</dbReference>
<reference evidence="1 2" key="1">
    <citation type="submission" date="2019-08" db="EMBL/GenBank/DDBJ databases">
        <title>Archangium and Cystobacter genomes.</title>
        <authorList>
            <person name="Chen I.-C.K."/>
            <person name="Wielgoss S."/>
        </authorList>
    </citation>
    <scope>NUCLEOTIDE SEQUENCE [LARGE SCALE GENOMIC DNA]</scope>
    <source>
        <strain evidence="1 2">Cbm 6</strain>
    </source>
</reference>
<dbReference type="Proteomes" id="UP001611383">
    <property type="component" value="Chromosome"/>
</dbReference>
<organism evidence="1 2">
    <name type="scientific">Archangium minus</name>
    <dbReference type="NCBI Taxonomy" id="83450"/>
    <lineage>
        <taxon>Bacteria</taxon>
        <taxon>Pseudomonadati</taxon>
        <taxon>Myxococcota</taxon>
        <taxon>Myxococcia</taxon>
        <taxon>Myxococcales</taxon>
        <taxon>Cystobacterineae</taxon>
        <taxon>Archangiaceae</taxon>
        <taxon>Archangium</taxon>
    </lineage>
</organism>
<proteinExistence type="predicted"/>
<gene>
    <name evidence="1" type="ORF">F0U60_48715</name>
</gene>
<keyword evidence="2" id="KW-1185">Reference proteome</keyword>
<evidence type="ECO:0008006" key="3">
    <source>
        <dbReference type="Google" id="ProtNLM"/>
    </source>
</evidence>
<dbReference type="RefSeq" id="WP_395811071.1">
    <property type="nucleotide sequence ID" value="NZ_CP043494.1"/>
</dbReference>
<name>A0ABY9X6X4_9BACT</name>
<accession>A0ABY9X6X4</accession>